<dbReference type="AlphaFoldDB" id="A0A9W6SH07"/>
<name>A0A9W6SH07_9ACTN</name>
<evidence type="ECO:0000313" key="6">
    <source>
        <dbReference type="EMBL" id="GLZ75249.1"/>
    </source>
</evidence>
<keyword evidence="1" id="KW-0805">Transcription regulation</keyword>
<dbReference type="PANTHER" id="PTHR30055:SF234">
    <property type="entry name" value="HTH-TYPE TRANSCRIPTIONAL REGULATOR BETI"/>
    <property type="match status" value="1"/>
</dbReference>
<proteinExistence type="predicted"/>
<dbReference type="RefSeq" id="WP_285660493.1">
    <property type="nucleotide sequence ID" value="NZ_BSTX01000001.1"/>
</dbReference>
<dbReference type="InterPro" id="IPR036271">
    <property type="entry name" value="Tet_transcr_reg_TetR-rel_C_sf"/>
</dbReference>
<dbReference type="InterPro" id="IPR009057">
    <property type="entry name" value="Homeodomain-like_sf"/>
</dbReference>
<dbReference type="SUPFAM" id="SSF48498">
    <property type="entry name" value="Tetracyclin repressor-like, C-terminal domain"/>
    <property type="match status" value="1"/>
</dbReference>
<comment type="caution">
    <text evidence="6">The sequence shown here is derived from an EMBL/GenBank/DDBJ whole genome shotgun (WGS) entry which is preliminary data.</text>
</comment>
<evidence type="ECO:0000256" key="1">
    <source>
        <dbReference type="ARBA" id="ARBA00023015"/>
    </source>
</evidence>
<protein>
    <submittedName>
        <fullName evidence="6">TetR family transcriptional regulator</fullName>
    </submittedName>
</protein>
<organism evidence="6 7">
    <name type="scientific">Actinorhabdospora filicis</name>
    <dbReference type="NCBI Taxonomy" id="1785913"/>
    <lineage>
        <taxon>Bacteria</taxon>
        <taxon>Bacillati</taxon>
        <taxon>Actinomycetota</taxon>
        <taxon>Actinomycetes</taxon>
        <taxon>Micromonosporales</taxon>
        <taxon>Micromonosporaceae</taxon>
        <taxon>Actinorhabdospora</taxon>
    </lineage>
</organism>
<feature type="domain" description="HTH tetR-type" evidence="5">
    <location>
        <begin position="6"/>
        <end position="67"/>
    </location>
</feature>
<dbReference type="PANTHER" id="PTHR30055">
    <property type="entry name" value="HTH-TYPE TRANSCRIPTIONAL REGULATOR RUTR"/>
    <property type="match status" value="1"/>
</dbReference>
<dbReference type="GO" id="GO:0003700">
    <property type="term" value="F:DNA-binding transcription factor activity"/>
    <property type="evidence" value="ECO:0007669"/>
    <property type="project" value="TreeGrafter"/>
</dbReference>
<dbReference type="SUPFAM" id="SSF46689">
    <property type="entry name" value="Homeodomain-like"/>
    <property type="match status" value="1"/>
</dbReference>
<evidence type="ECO:0000256" key="3">
    <source>
        <dbReference type="ARBA" id="ARBA00023163"/>
    </source>
</evidence>
<keyword evidence="3" id="KW-0804">Transcription</keyword>
<evidence type="ECO:0000256" key="2">
    <source>
        <dbReference type="ARBA" id="ARBA00023125"/>
    </source>
</evidence>
<dbReference type="EMBL" id="BSTX01000001">
    <property type="protein sequence ID" value="GLZ75249.1"/>
    <property type="molecule type" value="Genomic_DNA"/>
</dbReference>
<evidence type="ECO:0000313" key="7">
    <source>
        <dbReference type="Proteomes" id="UP001165079"/>
    </source>
</evidence>
<keyword evidence="7" id="KW-1185">Reference proteome</keyword>
<dbReference type="InterPro" id="IPR001647">
    <property type="entry name" value="HTH_TetR"/>
</dbReference>
<dbReference type="Proteomes" id="UP001165079">
    <property type="component" value="Unassembled WGS sequence"/>
</dbReference>
<gene>
    <name evidence="6" type="ORF">Afil01_00560</name>
</gene>
<evidence type="ECO:0000259" key="5">
    <source>
        <dbReference type="PROSITE" id="PS50977"/>
    </source>
</evidence>
<keyword evidence="2 4" id="KW-0238">DNA-binding</keyword>
<dbReference type="InterPro" id="IPR050109">
    <property type="entry name" value="HTH-type_TetR-like_transc_reg"/>
</dbReference>
<accession>A0A9W6SH07</accession>
<dbReference type="Gene3D" id="1.10.357.10">
    <property type="entry name" value="Tetracycline Repressor, domain 2"/>
    <property type="match status" value="1"/>
</dbReference>
<sequence length="181" mass="19063">MTGTDRGASDRTRTAILRAAASALRGGDAGMGEIARVAGVGRATLYRHFPNREGLLVELGAYAAAESLRALREASLDAVDVPTAVARAARALLTVGRAYWVHSTHLPERRADEQEVGRRVAALVERGRAEGALRADIPAPQLAALFGSLVIGALTQDELLALDVEDAAEAITRIFLDGARA</sequence>
<dbReference type="Pfam" id="PF00440">
    <property type="entry name" value="TetR_N"/>
    <property type="match status" value="1"/>
</dbReference>
<evidence type="ECO:0000256" key="4">
    <source>
        <dbReference type="PROSITE-ProRule" id="PRU00335"/>
    </source>
</evidence>
<dbReference type="PROSITE" id="PS50977">
    <property type="entry name" value="HTH_TETR_2"/>
    <property type="match status" value="1"/>
</dbReference>
<dbReference type="GO" id="GO:0000976">
    <property type="term" value="F:transcription cis-regulatory region binding"/>
    <property type="evidence" value="ECO:0007669"/>
    <property type="project" value="TreeGrafter"/>
</dbReference>
<feature type="DNA-binding region" description="H-T-H motif" evidence="4">
    <location>
        <begin position="30"/>
        <end position="49"/>
    </location>
</feature>
<reference evidence="6" key="1">
    <citation type="submission" date="2023-03" db="EMBL/GenBank/DDBJ databases">
        <title>Actinorhabdospora filicis NBRC 111898.</title>
        <authorList>
            <person name="Ichikawa N."/>
            <person name="Sato H."/>
            <person name="Tonouchi N."/>
        </authorList>
    </citation>
    <scope>NUCLEOTIDE SEQUENCE</scope>
    <source>
        <strain evidence="6">NBRC 111898</strain>
    </source>
</reference>